<organism evidence="1 2">
    <name type="scientific">Fischerella thermalis CCMEE 5268</name>
    <dbReference type="NCBI Taxonomy" id="2019662"/>
    <lineage>
        <taxon>Bacteria</taxon>
        <taxon>Bacillati</taxon>
        <taxon>Cyanobacteriota</taxon>
        <taxon>Cyanophyceae</taxon>
        <taxon>Nostocales</taxon>
        <taxon>Hapalosiphonaceae</taxon>
        <taxon>Fischerella</taxon>
    </lineage>
</organism>
<evidence type="ECO:0000313" key="2">
    <source>
        <dbReference type="Proteomes" id="UP000235025"/>
    </source>
</evidence>
<proteinExistence type="predicted"/>
<name>A0A2N6KDU0_9CYAN</name>
<dbReference type="RefSeq" id="WP_102173911.1">
    <property type="nucleotide sequence ID" value="NZ_NMQA01000197.1"/>
</dbReference>
<evidence type="ECO:0000313" key="1">
    <source>
        <dbReference type="EMBL" id="PLZ97051.1"/>
    </source>
</evidence>
<comment type="caution">
    <text evidence="1">The sequence shown here is derived from an EMBL/GenBank/DDBJ whole genome shotgun (WGS) entry which is preliminary data.</text>
</comment>
<reference evidence="1 2" key="1">
    <citation type="submission" date="2017-07" db="EMBL/GenBank/DDBJ databases">
        <title>Genomes of Fischerella (Mastigocladus) sp. strains.</title>
        <authorList>
            <person name="Miller S.R."/>
        </authorList>
    </citation>
    <scope>NUCLEOTIDE SEQUENCE [LARGE SCALE GENOMIC DNA]</scope>
    <source>
        <strain evidence="1 2">CCMEE 5268</strain>
    </source>
</reference>
<dbReference type="Proteomes" id="UP000235025">
    <property type="component" value="Unassembled WGS sequence"/>
</dbReference>
<gene>
    <name evidence="1" type="ORF">CEN50_16375</name>
</gene>
<dbReference type="AlphaFoldDB" id="A0A2N6KDU0"/>
<accession>A0A2N6KDU0</accession>
<sequence length="102" mass="11093">MGKSKTLVTLGADNKAYMGICSGKDGKYIVTVTFDNIDFDVLVDLSKPDAIEKSAVVGQKENYPAKMSINLLHSLLAARTFTELGKLDQLLTWEKAKSLAVV</sequence>
<protein>
    <submittedName>
        <fullName evidence="1">Uncharacterized protein</fullName>
    </submittedName>
</protein>
<dbReference type="EMBL" id="NMQA01000197">
    <property type="protein sequence ID" value="PLZ97051.1"/>
    <property type="molecule type" value="Genomic_DNA"/>
</dbReference>